<dbReference type="SMR" id="A0A482XFB5"/>
<dbReference type="InterPro" id="IPR018993">
    <property type="entry name" value="FOP_dimerisation-dom_N"/>
</dbReference>
<dbReference type="Pfam" id="PF09398">
    <property type="entry name" value="FOP_dimer"/>
    <property type="match status" value="1"/>
</dbReference>
<proteinExistence type="inferred from homology"/>
<name>A0A482XFB5_LAOST</name>
<comment type="subcellular location">
    <subcellularLocation>
        <location evidence="1">Cytoplasm</location>
        <location evidence="1">Cytoskeleton</location>
        <location evidence="1">Cilium basal body</location>
    </subcellularLocation>
    <subcellularLocation>
        <location evidence="2">Cytoplasm</location>
        <location evidence="2">Cytoskeleton</location>
        <location evidence="2">Microtubule organizing center</location>
        <location evidence="2">Centrosome</location>
    </subcellularLocation>
</comment>
<evidence type="ECO:0000256" key="2">
    <source>
        <dbReference type="ARBA" id="ARBA00004300"/>
    </source>
</evidence>
<evidence type="ECO:0000256" key="13">
    <source>
        <dbReference type="SAM" id="MobiDB-lite"/>
    </source>
</evidence>
<evidence type="ECO:0000259" key="14">
    <source>
        <dbReference type="Pfam" id="PF09398"/>
    </source>
</evidence>
<keyword evidence="6" id="KW-0970">Cilium biogenesis/degradation</keyword>
<feature type="region of interest" description="Disordered" evidence="13">
    <location>
        <begin position="131"/>
        <end position="271"/>
    </location>
</feature>
<dbReference type="EMBL" id="QKKF02010319">
    <property type="protein sequence ID" value="RZF44725.1"/>
    <property type="molecule type" value="Genomic_DNA"/>
</dbReference>
<evidence type="ECO:0000313" key="15">
    <source>
        <dbReference type="EMBL" id="RZF44725.1"/>
    </source>
</evidence>
<dbReference type="PROSITE" id="PS50896">
    <property type="entry name" value="LISH"/>
    <property type="match status" value="1"/>
</dbReference>
<keyword evidence="4" id="KW-0963">Cytoplasm</keyword>
<feature type="domain" description="FGFR1 oncogene partner (FOP) N-terminal dimerisation" evidence="14">
    <location>
        <begin position="47"/>
        <end position="125"/>
    </location>
</feature>
<feature type="region of interest" description="Disordered" evidence="13">
    <location>
        <begin position="286"/>
        <end position="358"/>
    </location>
</feature>
<evidence type="ECO:0000256" key="5">
    <source>
        <dbReference type="ARBA" id="ARBA00022553"/>
    </source>
</evidence>
<reference evidence="15 16" key="1">
    <citation type="journal article" date="2017" name="Gigascience">
        <title>Genome sequence of the small brown planthopper, Laodelphax striatellus.</title>
        <authorList>
            <person name="Zhu J."/>
            <person name="Jiang F."/>
            <person name="Wang X."/>
            <person name="Yang P."/>
            <person name="Bao Y."/>
            <person name="Zhao W."/>
            <person name="Wang W."/>
            <person name="Lu H."/>
            <person name="Wang Q."/>
            <person name="Cui N."/>
            <person name="Li J."/>
            <person name="Chen X."/>
            <person name="Luo L."/>
            <person name="Yu J."/>
            <person name="Kang L."/>
            <person name="Cui F."/>
        </authorList>
    </citation>
    <scope>NUCLEOTIDE SEQUENCE [LARGE SCALE GENOMIC DNA]</scope>
    <source>
        <strain evidence="15">Lst14</strain>
    </source>
</reference>
<dbReference type="GO" id="GO:0030030">
    <property type="term" value="P:cell projection organization"/>
    <property type="evidence" value="ECO:0007669"/>
    <property type="project" value="UniProtKB-KW"/>
</dbReference>
<dbReference type="InParanoid" id="A0A482XFB5"/>
<keyword evidence="5" id="KW-0597">Phosphoprotein</keyword>
<feature type="compositionally biased region" description="Polar residues" evidence="13">
    <location>
        <begin position="260"/>
        <end position="271"/>
    </location>
</feature>
<comment type="function">
    <text evidence="11">Required for anchoring microtubules to the centrosomes. Required for ciliation.</text>
</comment>
<keyword evidence="16" id="KW-1185">Reference proteome</keyword>
<evidence type="ECO:0000256" key="3">
    <source>
        <dbReference type="ARBA" id="ARBA00005385"/>
    </source>
</evidence>
<dbReference type="GO" id="GO:0034453">
    <property type="term" value="P:microtubule anchoring"/>
    <property type="evidence" value="ECO:0007669"/>
    <property type="project" value="InterPro"/>
</dbReference>
<evidence type="ECO:0000256" key="4">
    <source>
        <dbReference type="ARBA" id="ARBA00022490"/>
    </source>
</evidence>
<gene>
    <name evidence="15" type="ORF">LSTR_LSTR000677</name>
</gene>
<dbReference type="Proteomes" id="UP000291343">
    <property type="component" value="Unassembled WGS sequence"/>
</dbReference>
<evidence type="ECO:0000256" key="8">
    <source>
        <dbReference type="ARBA" id="ARBA00023273"/>
    </source>
</evidence>
<evidence type="ECO:0000256" key="12">
    <source>
        <dbReference type="ARBA" id="ARBA00046373"/>
    </source>
</evidence>
<dbReference type="Gene3D" id="1.20.960.40">
    <property type="match status" value="1"/>
</dbReference>
<dbReference type="PANTHER" id="PTHR15431">
    <property type="entry name" value="FGFR1 ONCOGENE PARTNER/LISH DOMAIN-CONTAINING PROTEIN"/>
    <property type="match status" value="1"/>
</dbReference>
<dbReference type="AlphaFoldDB" id="A0A482XFB5"/>
<protein>
    <recommendedName>
        <fullName evidence="9">Centrosomal protein 43</fullName>
    </recommendedName>
    <alternativeName>
        <fullName evidence="10">FGFR1 oncogene partner</fullName>
    </alternativeName>
</protein>
<feature type="compositionally biased region" description="Low complexity" evidence="13">
    <location>
        <begin position="234"/>
        <end position="254"/>
    </location>
</feature>
<feature type="compositionally biased region" description="Polar residues" evidence="13">
    <location>
        <begin position="168"/>
        <end position="183"/>
    </location>
</feature>
<feature type="compositionally biased region" description="Basic and acidic residues" evidence="13">
    <location>
        <begin position="141"/>
        <end position="161"/>
    </location>
</feature>
<feature type="compositionally biased region" description="Low complexity" evidence="13">
    <location>
        <begin position="198"/>
        <end position="219"/>
    </location>
</feature>
<evidence type="ECO:0000256" key="1">
    <source>
        <dbReference type="ARBA" id="ARBA00004120"/>
    </source>
</evidence>
<evidence type="ECO:0000256" key="11">
    <source>
        <dbReference type="ARBA" id="ARBA00046076"/>
    </source>
</evidence>
<keyword evidence="8" id="KW-0966">Cell projection</keyword>
<keyword evidence="7" id="KW-0206">Cytoskeleton</keyword>
<evidence type="ECO:0000256" key="10">
    <source>
        <dbReference type="ARBA" id="ARBA00042293"/>
    </source>
</evidence>
<accession>A0A482XFB5</accession>
<comment type="subunit">
    <text evidence="12">Homodimer. Part of a ternary complex that contains CEP350, CEP43 and MAPRE1. Interacts directly with CEP350 and MAPRE1. Interacts with CEP19. Interacts (via N-terminus) with CEP350 (via C-terminus).</text>
</comment>
<dbReference type="OrthoDB" id="2160638at2759"/>
<comment type="similarity">
    <text evidence="3">Belongs to the CEP43 family.</text>
</comment>
<dbReference type="PANTHER" id="PTHR15431:SF9">
    <property type="entry name" value="CENTROSOMAL PROTEIN 43"/>
    <property type="match status" value="1"/>
</dbReference>
<evidence type="ECO:0000256" key="7">
    <source>
        <dbReference type="ARBA" id="ARBA00023212"/>
    </source>
</evidence>
<dbReference type="GO" id="GO:0005813">
    <property type="term" value="C:centrosome"/>
    <property type="evidence" value="ECO:0007669"/>
    <property type="project" value="UniProtKB-SubCell"/>
</dbReference>
<dbReference type="STRING" id="195883.A0A482XFB5"/>
<feature type="compositionally biased region" description="Polar residues" evidence="13">
    <location>
        <begin position="131"/>
        <end position="140"/>
    </location>
</feature>
<evidence type="ECO:0000256" key="6">
    <source>
        <dbReference type="ARBA" id="ARBA00022794"/>
    </source>
</evidence>
<evidence type="ECO:0000313" key="16">
    <source>
        <dbReference type="Proteomes" id="UP000291343"/>
    </source>
</evidence>
<organism evidence="15 16">
    <name type="scientific">Laodelphax striatellus</name>
    <name type="common">Small brown planthopper</name>
    <name type="synonym">Delphax striatella</name>
    <dbReference type="NCBI Taxonomy" id="195883"/>
    <lineage>
        <taxon>Eukaryota</taxon>
        <taxon>Metazoa</taxon>
        <taxon>Ecdysozoa</taxon>
        <taxon>Arthropoda</taxon>
        <taxon>Hexapoda</taxon>
        <taxon>Insecta</taxon>
        <taxon>Pterygota</taxon>
        <taxon>Neoptera</taxon>
        <taxon>Paraneoptera</taxon>
        <taxon>Hemiptera</taxon>
        <taxon>Auchenorrhyncha</taxon>
        <taxon>Fulgoroidea</taxon>
        <taxon>Delphacidae</taxon>
        <taxon>Criomorphinae</taxon>
        <taxon>Laodelphax</taxon>
    </lineage>
</organism>
<sequence>MSVDEDNQLHELVSQTLECNGVLAKIRAELRASVFLALEEQDAFKDKPNLTNKALGDFVSTTEGALVICLVREFLQFFGLEFTVSVFDPETQLGRDYEYIERTDLAKQLRIKSGKNVPLLTQVVQNACKSNNRIGSNDQPENGHTENLNKHDIRASEDKIGSKIPVSKNFTSDTPVSESSTVKNGGVNGHTKQKPSRDGVSSRLSSSEVKNNSSSQSSGTQQAVRKPDSLKLDLSQTNTLPNSNSSLSSLGGLPPLAPITNGQTGNPLLSQKDMSNDIKAILEQSLDSQENNYEEDFHSNTSERGTKKGQISASSSEIEEEISSAGDDQTSISGAVDEGTADTSISQESGHGDHLENI</sequence>
<dbReference type="InterPro" id="IPR006594">
    <property type="entry name" value="LisH"/>
</dbReference>
<comment type="caution">
    <text evidence="15">The sequence shown here is derived from an EMBL/GenBank/DDBJ whole genome shotgun (WGS) entry which is preliminary data.</text>
</comment>
<evidence type="ECO:0000256" key="9">
    <source>
        <dbReference type="ARBA" id="ARBA00041026"/>
    </source>
</evidence>